<proteinExistence type="predicted"/>
<organism evidence="2 3">
    <name type="scientific">Gemella sanguinis</name>
    <dbReference type="NCBI Taxonomy" id="84135"/>
    <lineage>
        <taxon>Bacteria</taxon>
        <taxon>Bacillati</taxon>
        <taxon>Bacillota</taxon>
        <taxon>Bacilli</taxon>
        <taxon>Bacillales</taxon>
        <taxon>Gemellaceae</taxon>
        <taxon>Gemella</taxon>
    </lineage>
</organism>
<keyword evidence="1" id="KW-1133">Transmembrane helix</keyword>
<dbReference type="AlphaFoldDB" id="A0A2N6SH35"/>
<keyword evidence="1" id="KW-0812">Transmembrane</keyword>
<sequence length="82" mass="9311">MMKLMSIFKFGDLDNQDEVYKGGVPSILVAIGRHLWLSVTNIVKAIGYTLYLATWLIYAMFVLVGIGLLGYYIYQVALALFW</sequence>
<dbReference type="OrthoDB" id="2990767at2"/>
<gene>
    <name evidence="2" type="ORF">CJ218_01510</name>
</gene>
<dbReference type="RefSeq" id="WP_102189380.1">
    <property type="nucleotide sequence ID" value="NZ_CAUTAO010000010.1"/>
</dbReference>
<protein>
    <submittedName>
        <fullName evidence="2">Uncharacterized protein</fullName>
    </submittedName>
</protein>
<accession>A0A2N6SH35</accession>
<name>A0A2N6SH35_9BACL</name>
<dbReference type="STRING" id="84135.GCA_001052115_00102"/>
<reference evidence="2 3" key="1">
    <citation type="submission" date="2017-09" db="EMBL/GenBank/DDBJ databases">
        <title>Bacterial strain isolated from the female urinary microbiota.</title>
        <authorList>
            <person name="Thomas-White K."/>
            <person name="Kumar N."/>
            <person name="Forster S."/>
            <person name="Putonti C."/>
            <person name="Lawley T."/>
            <person name="Wolfe A.J."/>
        </authorList>
    </citation>
    <scope>NUCLEOTIDE SEQUENCE [LARGE SCALE GENOMIC DNA]</scope>
    <source>
        <strain evidence="2 3">UMB0186</strain>
    </source>
</reference>
<dbReference type="EMBL" id="PNGT01000001">
    <property type="protein sequence ID" value="PMC53245.1"/>
    <property type="molecule type" value="Genomic_DNA"/>
</dbReference>
<evidence type="ECO:0000313" key="3">
    <source>
        <dbReference type="Proteomes" id="UP000235670"/>
    </source>
</evidence>
<dbReference type="Proteomes" id="UP000235670">
    <property type="component" value="Unassembled WGS sequence"/>
</dbReference>
<keyword evidence="1" id="KW-0472">Membrane</keyword>
<evidence type="ECO:0000313" key="2">
    <source>
        <dbReference type="EMBL" id="PMC53245.1"/>
    </source>
</evidence>
<evidence type="ECO:0000256" key="1">
    <source>
        <dbReference type="SAM" id="Phobius"/>
    </source>
</evidence>
<comment type="caution">
    <text evidence="2">The sequence shown here is derived from an EMBL/GenBank/DDBJ whole genome shotgun (WGS) entry which is preliminary data.</text>
</comment>
<feature type="transmembrane region" description="Helical" evidence="1">
    <location>
        <begin position="50"/>
        <end position="74"/>
    </location>
</feature>